<gene>
    <name evidence="1" type="primary">ga23079</name>
    <name evidence="1" type="ORF">PR202_ga23079</name>
</gene>
<organism evidence="1 2">
    <name type="scientific">Eleusine coracana subsp. coracana</name>
    <dbReference type="NCBI Taxonomy" id="191504"/>
    <lineage>
        <taxon>Eukaryota</taxon>
        <taxon>Viridiplantae</taxon>
        <taxon>Streptophyta</taxon>
        <taxon>Embryophyta</taxon>
        <taxon>Tracheophyta</taxon>
        <taxon>Spermatophyta</taxon>
        <taxon>Magnoliopsida</taxon>
        <taxon>Liliopsida</taxon>
        <taxon>Poales</taxon>
        <taxon>Poaceae</taxon>
        <taxon>PACMAD clade</taxon>
        <taxon>Chloridoideae</taxon>
        <taxon>Cynodonteae</taxon>
        <taxon>Eleusininae</taxon>
        <taxon>Eleusine</taxon>
    </lineage>
</organism>
<protein>
    <submittedName>
        <fullName evidence="1">Uncharacterized protein</fullName>
    </submittedName>
</protein>
<reference evidence="1" key="2">
    <citation type="submission" date="2021-12" db="EMBL/GenBank/DDBJ databases">
        <title>Resequencing data analysis of finger millet.</title>
        <authorList>
            <person name="Hatakeyama M."/>
            <person name="Aluri S."/>
            <person name="Balachadran M.T."/>
            <person name="Sivarajan S.R."/>
            <person name="Poveda L."/>
            <person name="Shimizu-Inatsugi R."/>
            <person name="Schlapbach R."/>
            <person name="Sreeman S.M."/>
            <person name="Shimizu K.K."/>
        </authorList>
    </citation>
    <scope>NUCLEOTIDE SEQUENCE</scope>
</reference>
<sequence length="158" mass="16869">MVRGHFGVCFTYTGLHTETFSSQLETRVASRFGGEHVAGRREDGHLVAPSELDPARLLRGHAERVGQHVGGIPRMADVFPTMGAFMASSLVWNDTHANPSSSSSSSSSSFPARAMTAKLCGTTSACPRLISPSNTRRPAVAYTSACAFMFQCGARIAF</sequence>
<name>A0AAV5D5M3_ELECO</name>
<comment type="caution">
    <text evidence="1">The sequence shown here is derived from an EMBL/GenBank/DDBJ whole genome shotgun (WGS) entry which is preliminary data.</text>
</comment>
<dbReference type="AlphaFoldDB" id="A0AAV5D5M3"/>
<dbReference type="EMBL" id="BQKI01000012">
    <property type="protein sequence ID" value="GJN05453.1"/>
    <property type="molecule type" value="Genomic_DNA"/>
</dbReference>
<dbReference type="Proteomes" id="UP001054889">
    <property type="component" value="Unassembled WGS sequence"/>
</dbReference>
<proteinExistence type="predicted"/>
<keyword evidence="2" id="KW-1185">Reference proteome</keyword>
<evidence type="ECO:0000313" key="1">
    <source>
        <dbReference type="EMBL" id="GJN05453.1"/>
    </source>
</evidence>
<reference evidence="1" key="1">
    <citation type="journal article" date="2018" name="DNA Res.">
        <title>Multiple hybrid de novo genome assembly of finger millet, an orphan allotetraploid crop.</title>
        <authorList>
            <person name="Hatakeyama M."/>
            <person name="Aluri S."/>
            <person name="Balachadran M.T."/>
            <person name="Sivarajan S.R."/>
            <person name="Patrignani A."/>
            <person name="Gruter S."/>
            <person name="Poveda L."/>
            <person name="Shimizu-Inatsugi R."/>
            <person name="Baeten J."/>
            <person name="Francoijs K.J."/>
            <person name="Nataraja K.N."/>
            <person name="Reddy Y.A.N."/>
            <person name="Phadnis S."/>
            <person name="Ravikumar R.L."/>
            <person name="Schlapbach R."/>
            <person name="Sreeman S.M."/>
            <person name="Shimizu K.K."/>
        </authorList>
    </citation>
    <scope>NUCLEOTIDE SEQUENCE</scope>
</reference>
<evidence type="ECO:0000313" key="2">
    <source>
        <dbReference type="Proteomes" id="UP001054889"/>
    </source>
</evidence>
<accession>A0AAV5D5M3</accession>